<dbReference type="GeneID" id="24907446"/>
<feature type="active site" description="Proton acceptor" evidence="9">
    <location>
        <position position="452"/>
    </location>
</feature>
<dbReference type="GO" id="GO:0006096">
    <property type="term" value="P:glycolytic process"/>
    <property type="evidence" value="ECO:0007669"/>
    <property type="project" value="UniProtKB-UniRule"/>
</dbReference>
<feature type="binding site" evidence="9">
    <location>
        <position position="452"/>
    </location>
    <ligand>
        <name>Mg(2+)</name>
        <dbReference type="ChEBI" id="CHEBI:18420"/>
    </ligand>
</feature>
<keyword evidence="3 9" id="KW-0808">Transferase</keyword>
<feature type="binding site" evidence="9">
    <location>
        <position position="452"/>
    </location>
    <ligand>
        <name>D-glucose</name>
        <dbReference type="ChEBI" id="CHEBI:4167"/>
    </ligand>
</feature>
<dbReference type="HOGENOM" id="CLU_046643_0_0_2"/>
<dbReference type="Pfam" id="PF04587">
    <property type="entry name" value="ADP_PFK_GK"/>
    <property type="match status" value="1"/>
</dbReference>
<gene>
    <name evidence="9" type="primary">glkA</name>
    <name evidence="10" type="ORF">TES1_0130</name>
</gene>
<dbReference type="GO" id="GO:0005737">
    <property type="term" value="C:cytoplasm"/>
    <property type="evidence" value="ECO:0007669"/>
    <property type="project" value="UniProtKB-SubCell"/>
</dbReference>
<dbReference type="EC" id="2.7.1.147" evidence="9"/>
<sequence length="467" mass="53463">MKKSLKEKIRLWKSLYVNAFENATNALPRVRGVLLAYNTNIDAIKYLDKEDLEERVEKVGKKRVFELMENPPEKVTSLEELFAGILRSIKLGKAMEWFVEDRGVRNYLREWGWDELRIGGQAGIMANLLGGVYRIPTIVHVPQNPKLQAELFVDGPIYVPVFEEGEFKLVHPKEAVKENEEELIHYIFEFSRGFQVFDIVAPRENRFIANADDYNARVYIRDEFKEHFNKIVKNVDLAIISGLQVLKEFYEDGTTYKDVLNEVEAQLDVLNERNIKSHFEFAYTANKKVRETLINLLPKFTSVGLNEVELASLMEIIGDEELAREVLEGHVFSVIDAIHLLMDETGIQRIHFHTYGYYMALTQYRGEKVRDALLFAALAAAAKAMYGNLENLSQIRDALSVPTNEKAFFIEEELEKEFGEVENGVIDMTDRQLTFIPTKIVASPKSTVGIGDTISSSAFVSEFAIRQ</sequence>
<keyword evidence="1 9" id="KW-0963">Cytoplasm</keyword>
<dbReference type="InterPro" id="IPR031299">
    <property type="entry name" value="GlkA"/>
</dbReference>
<dbReference type="GO" id="GO:0043843">
    <property type="term" value="F:ADP-specific glucokinase activity"/>
    <property type="evidence" value="ECO:0007669"/>
    <property type="project" value="UniProtKB-EC"/>
</dbReference>
<evidence type="ECO:0000256" key="6">
    <source>
        <dbReference type="ARBA" id="ARBA00022842"/>
    </source>
</evidence>
<evidence type="ECO:0000313" key="10">
    <source>
        <dbReference type="EMBL" id="AHF79527.1"/>
    </source>
</evidence>
<evidence type="ECO:0000256" key="8">
    <source>
        <dbReference type="ARBA" id="ARBA00023277"/>
    </source>
</evidence>
<reference evidence="10 11" key="1">
    <citation type="journal article" date="2014" name="Int. J. Syst. Evol. Microbiol.">
        <title>Thermococcus paralvinellae sp. nov. and Thermococcus cleftensis sp. nov. of hyperthermophilic heterotrophs from deep-sea hydrothermal vents.</title>
        <authorList>
            <person name="Hensley S.A."/>
            <person name="Jung J.H."/>
            <person name="Park C.S."/>
            <person name="Holden J.F."/>
        </authorList>
    </citation>
    <scope>NUCLEOTIDE SEQUENCE [LARGE SCALE GENOMIC DNA]</scope>
    <source>
        <strain evidence="10 11">ES1</strain>
    </source>
</reference>
<dbReference type="SUPFAM" id="SSF53613">
    <property type="entry name" value="Ribokinase-like"/>
    <property type="match status" value="1"/>
</dbReference>
<keyword evidence="5 9" id="KW-0418">Kinase</keyword>
<feature type="binding site" evidence="9">
    <location>
        <position position="441"/>
    </location>
    <ligand>
        <name>ADP</name>
        <dbReference type="ChEBI" id="CHEBI:456216"/>
    </ligand>
</feature>
<keyword evidence="4 9" id="KW-0479">Metal-binding</keyword>
<feature type="binding site" evidence="9">
    <location>
        <position position="42"/>
    </location>
    <ligand>
        <name>D-glucose</name>
        <dbReference type="ChEBI" id="CHEBI:4167"/>
    </ligand>
</feature>
<dbReference type="Proteomes" id="UP000019027">
    <property type="component" value="Chromosome"/>
</dbReference>
<comment type="subcellular location">
    <subcellularLocation>
        <location evidence="9">Cytoplasm</location>
    </subcellularLocation>
</comment>
<comment type="catalytic activity">
    <reaction evidence="9">
        <text>D-glucose + ADP = D-glucose 6-phosphate + AMP + H(+)</text>
        <dbReference type="Rhea" id="RHEA:11460"/>
        <dbReference type="ChEBI" id="CHEBI:4167"/>
        <dbReference type="ChEBI" id="CHEBI:15378"/>
        <dbReference type="ChEBI" id="CHEBI:61548"/>
        <dbReference type="ChEBI" id="CHEBI:456215"/>
        <dbReference type="ChEBI" id="CHEBI:456216"/>
        <dbReference type="EC" id="2.7.1.147"/>
    </reaction>
</comment>
<dbReference type="Gene3D" id="3.40.1190.20">
    <property type="match status" value="1"/>
</dbReference>
<dbReference type="InterPro" id="IPR029056">
    <property type="entry name" value="Ribokinase-like"/>
</dbReference>
<dbReference type="GO" id="GO:0004340">
    <property type="term" value="F:glucokinase activity"/>
    <property type="evidence" value="ECO:0007669"/>
    <property type="project" value="UniProtKB-UniRule"/>
</dbReference>
<dbReference type="NCBIfam" id="NF010641">
    <property type="entry name" value="PRK14038.1"/>
    <property type="match status" value="1"/>
</dbReference>
<dbReference type="HAMAP" id="MF_00809">
    <property type="entry name" value="ADP_glucokinase"/>
    <property type="match status" value="1"/>
</dbReference>
<feature type="binding site" evidence="9">
    <location>
        <position position="96"/>
    </location>
    <ligand>
        <name>D-glucose</name>
        <dbReference type="ChEBI" id="CHEBI:4167"/>
    </ligand>
</feature>
<comment type="function">
    <text evidence="9">Catalyzes the ADP-dependent phosphorylation of D-glucose to D-glucose 6-phosphate and glucosamine to glucosamine 6-phosphate.</text>
</comment>
<protein>
    <recommendedName>
        <fullName evidence="9">ADP-dependent glucose/glucosamine kinase</fullName>
        <ecNumber evidence="9">2.7.1.147</ecNumber>
    </recommendedName>
    <alternativeName>
        <fullName evidence="9">ADP-dependent glucokinase</fullName>
        <shortName evidence="9">ADP-GK</shortName>
        <shortName evidence="9">ADPGK</shortName>
    </alternativeName>
    <alternativeName>
        <fullName evidence="9">Glucosamine kinase</fullName>
        <shortName evidence="9">GlcN kinase</shortName>
    </alternativeName>
</protein>
<dbReference type="GO" id="GO:0000287">
    <property type="term" value="F:magnesium ion binding"/>
    <property type="evidence" value="ECO:0007669"/>
    <property type="project" value="InterPro"/>
</dbReference>
<evidence type="ECO:0000256" key="2">
    <source>
        <dbReference type="ARBA" id="ARBA00022526"/>
    </source>
</evidence>
<evidence type="ECO:0000313" key="11">
    <source>
        <dbReference type="Proteomes" id="UP000019027"/>
    </source>
</evidence>
<dbReference type="PIRSF" id="PIRSF015883">
    <property type="entry name" value="ADP-Pfk_glckin"/>
    <property type="match status" value="1"/>
</dbReference>
<dbReference type="Gene3D" id="3.30.1110.20">
    <property type="match status" value="1"/>
</dbReference>
<dbReference type="STRING" id="582419.TES1_0130"/>
<evidence type="ECO:0000256" key="9">
    <source>
        <dbReference type="HAMAP-Rule" id="MF_00809"/>
    </source>
</evidence>
<feature type="binding site" evidence="9">
    <location>
        <position position="309"/>
    </location>
    <ligand>
        <name>Mg(2+)</name>
        <dbReference type="ChEBI" id="CHEBI:18420"/>
    </ligand>
</feature>
<name>W0I485_9EURY</name>
<keyword evidence="2 9" id="KW-0313">Glucose metabolism</keyword>
<evidence type="ECO:0000256" key="7">
    <source>
        <dbReference type="ARBA" id="ARBA00023152"/>
    </source>
</evidence>
<feature type="binding site" evidence="9">
    <location>
        <position position="306"/>
    </location>
    <ligand>
        <name>ADP</name>
        <dbReference type="ChEBI" id="CHEBI:456216"/>
    </ligand>
</feature>
<keyword evidence="8 9" id="KW-0119">Carbohydrate metabolism</keyword>
<evidence type="ECO:0000256" key="1">
    <source>
        <dbReference type="ARBA" id="ARBA00022490"/>
    </source>
</evidence>
<evidence type="ECO:0000256" key="4">
    <source>
        <dbReference type="ARBA" id="ARBA00022723"/>
    </source>
</evidence>
<evidence type="ECO:0000256" key="3">
    <source>
        <dbReference type="ARBA" id="ARBA00022679"/>
    </source>
</evidence>
<dbReference type="AlphaFoldDB" id="W0I485"/>
<comment type="catalytic activity">
    <reaction evidence="9">
        <text>D-glucosamine + ADP = D-glucosamine 6-phosphate + AMP + H(+)</text>
        <dbReference type="Rhea" id="RHEA:62084"/>
        <dbReference type="ChEBI" id="CHEBI:15378"/>
        <dbReference type="ChEBI" id="CHEBI:58723"/>
        <dbReference type="ChEBI" id="CHEBI:58725"/>
        <dbReference type="ChEBI" id="CHEBI:456215"/>
        <dbReference type="ChEBI" id="CHEBI:456216"/>
    </reaction>
</comment>
<feature type="binding site" evidence="9">
    <location>
        <begin position="353"/>
        <end position="354"/>
    </location>
    <ligand>
        <name>ADP</name>
        <dbReference type="ChEBI" id="CHEBI:456216"/>
    </ligand>
</feature>
<feature type="binding site" evidence="9">
    <location>
        <position position="280"/>
    </location>
    <ligand>
        <name>Mg(2+)</name>
        <dbReference type="ChEBI" id="CHEBI:18420"/>
    </ligand>
</feature>
<dbReference type="KEGG" id="ths:TES1_0130"/>
<organism evidence="10 11">
    <name type="scientific">Thermococcus paralvinellae</name>
    <dbReference type="NCBI Taxonomy" id="582419"/>
    <lineage>
        <taxon>Archaea</taxon>
        <taxon>Methanobacteriati</taxon>
        <taxon>Methanobacteriota</taxon>
        <taxon>Thermococci</taxon>
        <taxon>Thermococcales</taxon>
        <taxon>Thermococcaceae</taxon>
        <taxon>Thermococcus</taxon>
    </lineage>
</organism>
<keyword evidence="11" id="KW-1185">Reference proteome</keyword>
<accession>W0I485</accession>
<feature type="binding site" evidence="9">
    <location>
        <begin position="120"/>
        <end position="121"/>
    </location>
    <ligand>
        <name>D-glucose</name>
        <dbReference type="ChEBI" id="CHEBI:4167"/>
    </ligand>
</feature>
<keyword evidence="6 9" id="KW-0460">Magnesium</keyword>
<keyword evidence="7 9" id="KW-0324">Glycolysis</keyword>
<comment type="pathway">
    <text evidence="9">Carbohydrate degradation; glycolysis.</text>
</comment>
<comment type="cofactor">
    <cofactor evidence="9">
        <name>Mg(2+)</name>
        <dbReference type="ChEBI" id="CHEBI:18420"/>
    </cofactor>
    <text evidence="9">Binds 1 Mg(2+) ion per subunit.</text>
</comment>
<dbReference type="EMBL" id="CP006965">
    <property type="protein sequence ID" value="AHF79527.1"/>
    <property type="molecule type" value="Genomic_DNA"/>
</dbReference>
<feature type="binding site" evidence="9">
    <location>
        <position position="451"/>
    </location>
    <ligand>
        <name>ADP</name>
        <dbReference type="ChEBI" id="CHEBI:456216"/>
    </ligand>
</feature>
<dbReference type="RefSeq" id="WP_042679290.1">
    <property type="nucleotide sequence ID" value="NZ_CP006965.1"/>
</dbReference>
<dbReference type="GO" id="GO:0006006">
    <property type="term" value="P:glucose metabolic process"/>
    <property type="evidence" value="ECO:0007669"/>
    <property type="project" value="UniProtKB-KW"/>
</dbReference>
<dbReference type="PROSITE" id="PS51255">
    <property type="entry name" value="ADPK"/>
    <property type="match status" value="1"/>
</dbReference>
<dbReference type="UniPathway" id="UPA00109"/>
<proteinExistence type="inferred from homology"/>
<dbReference type="InterPro" id="IPR015990">
    <property type="entry name" value="ADP_PFK/GK_arc"/>
</dbReference>
<dbReference type="PANTHER" id="PTHR21208">
    <property type="entry name" value="ADP-DEPENDENT GLUCOKINASE"/>
    <property type="match status" value="1"/>
</dbReference>
<comment type="similarity">
    <text evidence="9">Belongs to the ADP-dependent glucokinase family.</text>
</comment>
<dbReference type="PANTHER" id="PTHR21208:SF1">
    <property type="entry name" value="ADP-DEPENDENT GLUCOKINASE"/>
    <property type="match status" value="1"/>
</dbReference>
<dbReference type="InterPro" id="IPR007666">
    <property type="entry name" value="ADP_PFK/GK"/>
</dbReference>
<evidence type="ECO:0000256" key="5">
    <source>
        <dbReference type="ARBA" id="ARBA00022777"/>
    </source>
</evidence>
<feature type="binding site" evidence="9">
    <location>
        <position position="185"/>
    </location>
    <ligand>
        <name>D-glucose</name>
        <dbReference type="ChEBI" id="CHEBI:4167"/>
    </ligand>
</feature>